<dbReference type="PANTHER" id="PTHR43591:SF24">
    <property type="entry name" value="2-METHOXY-6-POLYPRENYL-1,4-BENZOQUINOL METHYLASE, MITOCHONDRIAL"/>
    <property type="match status" value="1"/>
</dbReference>
<keyword evidence="3" id="KW-0949">S-adenosyl-L-methionine</keyword>
<dbReference type="SUPFAM" id="SSF53335">
    <property type="entry name" value="S-adenosyl-L-methionine-dependent methyltransferases"/>
    <property type="match status" value="1"/>
</dbReference>
<evidence type="ECO:0000256" key="1">
    <source>
        <dbReference type="ARBA" id="ARBA00022603"/>
    </source>
</evidence>
<dbReference type="RefSeq" id="WP_322879241.1">
    <property type="nucleotide sequence ID" value="NZ_JAVMIP010000020.1"/>
</dbReference>
<dbReference type="AlphaFoldDB" id="A0AAE4FTH5"/>
<keyword evidence="5" id="KW-1185">Reference proteome</keyword>
<proteinExistence type="predicted"/>
<dbReference type="CDD" id="cd02440">
    <property type="entry name" value="AdoMet_MTases"/>
    <property type="match status" value="1"/>
</dbReference>
<evidence type="ECO:0000313" key="4">
    <source>
        <dbReference type="EMBL" id="MDS3862023.1"/>
    </source>
</evidence>
<name>A0AAE4FTH5_9CYAN</name>
<dbReference type="PROSITE" id="PS51608">
    <property type="entry name" value="SAM_MT_UBIE"/>
    <property type="match status" value="1"/>
</dbReference>
<dbReference type="PANTHER" id="PTHR43591">
    <property type="entry name" value="METHYLTRANSFERASE"/>
    <property type="match status" value="1"/>
</dbReference>
<dbReference type="GO" id="GO:0008168">
    <property type="term" value="F:methyltransferase activity"/>
    <property type="evidence" value="ECO:0007669"/>
    <property type="project" value="UniProtKB-KW"/>
</dbReference>
<comment type="caution">
    <text evidence="4">The sequence shown here is derived from an EMBL/GenBank/DDBJ whole genome shotgun (WGS) entry which is preliminary data.</text>
</comment>
<evidence type="ECO:0000256" key="2">
    <source>
        <dbReference type="ARBA" id="ARBA00022679"/>
    </source>
</evidence>
<dbReference type="InterPro" id="IPR004033">
    <property type="entry name" value="UbiE/COQ5_MeTrFase"/>
</dbReference>
<sequence>MSSQKEEMLTRAKTVFNAASDYFDAPALSFWNRYGQQTIDQLSLRPGAQVLDVCCGSGASAIPAAIRVGPTGHIMGVDLAESLLELARQKSQAKGLKNIEFRCGDFENLGLPDGCFDAVVCVFGIFFVPDMEAAVQELWRMVRPGGKLAITSWGEKVFEPANQAFWEVLAAERPDLAKTVTPWERIRHSDTLQALLEAGGATQVQVLSHIGSHKLTAAEDWWTMVLGGGLRGIVNQLNSAEWEQVRQANLDFLQSNQIQALEVDVLYAIAEKIRNLT</sequence>
<dbReference type="Proteomes" id="UP001268256">
    <property type="component" value="Unassembled WGS sequence"/>
</dbReference>
<keyword evidence="1 4" id="KW-0489">Methyltransferase</keyword>
<dbReference type="Gene3D" id="3.40.50.150">
    <property type="entry name" value="Vaccinia Virus protein VP39"/>
    <property type="match status" value="1"/>
</dbReference>
<keyword evidence="2 4" id="KW-0808">Transferase</keyword>
<gene>
    <name evidence="4" type="ORF">RIF25_14570</name>
</gene>
<evidence type="ECO:0000313" key="5">
    <source>
        <dbReference type="Proteomes" id="UP001268256"/>
    </source>
</evidence>
<organism evidence="4 5">
    <name type="scientific">Pseudocalidococcus azoricus BACA0444</name>
    <dbReference type="NCBI Taxonomy" id="2918990"/>
    <lineage>
        <taxon>Bacteria</taxon>
        <taxon>Bacillati</taxon>
        <taxon>Cyanobacteriota</taxon>
        <taxon>Cyanophyceae</taxon>
        <taxon>Acaryochloridales</taxon>
        <taxon>Thermosynechococcaceae</taxon>
        <taxon>Pseudocalidococcus</taxon>
        <taxon>Pseudocalidococcus azoricus</taxon>
    </lineage>
</organism>
<protein>
    <submittedName>
        <fullName evidence="4">Class I SAM-dependent methyltransferase</fullName>
        <ecNumber evidence="4">2.1.1.-</ecNumber>
    </submittedName>
</protein>
<evidence type="ECO:0000256" key="3">
    <source>
        <dbReference type="ARBA" id="ARBA00022691"/>
    </source>
</evidence>
<dbReference type="GO" id="GO:0032259">
    <property type="term" value="P:methylation"/>
    <property type="evidence" value="ECO:0007669"/>
    <property type="project" value="UniProtKB-KW"/>
</dbReference>
<dbReference type="EMBL" id="JAVMIP010000020">
    <property type="protein sequence ID" value="MDS3862023.1"/>
    <property type="molecule type" value="Genomic_DNA"/>
</dbReference>
<dbReference type="EC" id="2.1.1.-" evidence="4"/>
<dbReference type="Pfam" id="PF01209">
    <property type="entry name" value="Ubie_methyltran"/>
    <property type="match status" value="1"/>
</dbReference>
<reference evidence="5" key="1">
    <citation type="submission" date="2023-07" db="EMBL/GenBank/DDBJ databases">
        <authorList>
            <person name="Luz R."/>
            <person name="Cordeiro R."/>
            <person name="Fonseca A."/>
            <person name="Goncalves V."/>
        </authorList>
    </citation>
    <scope>NUCLEOTIDE SEQUENCE [LARGE SCALE GENOMIC DNA]</scope>
    <source>
        <strain evidence="5">BACA0444</strain>
    </source>
</reference>
<dbReference type="InterPro" id="IPR029063">
    <property type="entry name" value="SAM-dependent_MTases_sf"/>
</dbReference>
<accession>A0AAE4FTH5</accession>